<dbReference type="InterPro" id="IPR001810">
    <property type="entry name" value="F-box_dom"/>
</dbReference>
<proteinExistence type="predicted"/>
<reference evidence="2" key="1">
    <citation type="submission" date="2023-08" db="EMBL/GenBank/DDBJ databases">
        <title>Black Yeasts Isolated from many extreme environments.</title>
        <authorList>
            <person name="Coleine C."/>
            <person name="Stajich J.E."/>
            <person name="Selbmann L."/>
        </authorList>
    </citation>
    <scope>NUCLEOTIDE SEQUENCE</scope>
    <source>
        <strain evidence="2">CCFEE 5401</strain>
    </source>
</reference>
<dbReference type="EMBL" id="JAVRRL010000004">
    <property type="protein sequence ID" value="KAK5117706.1"/>
    <property type="molecule type" value="Genomic_DNA"/>
</dbReference>
<dbReference type="Proteomes" id="UP001310890">
    <property type="component" value="Unassembled WGS sequence"/>
</dbReference>
<gene>
    <name evidence="2" type="ORF">LTR62_005130</name>
</gene>
<evidence type="ECO:0000313" key="2">
    <source>
        <dbReference type="EMBL" id="KAK5117706.1"/>
    </source>
</evidence>
<protein>
    <recommendedName>
        <fullName evidence="1">F-box domain-containing protein</fullName>
    </recommendedName>
</protein>
<dbReference type="Gene3D" id="1.20.1280.50">
    <property type="match status" value="1"/>
</dbReference>
<evidence type="ECO:0000313" key="3">
    <source>
        <dbReference type="Proteomes" id="UP001310890"/>
    </source>
</evidence>
<dbReference type="SMART" id="SM00256">
    <property type="entry name" value="FBOX"/>
    <property type="match status" value="1"/>
</dbReference>
<evidence type="ECO:0000259" key="1">
    <source>
        <dbReference type="SMART" id="SM00256"/>
    </source>
</evidence>
<sequence length="384" mass="43021">MDDVDQTIGLGKVWASSLSPDRIADMELGISQYALYLQAHQAEVKLRKLNKNEHRIVNRYGTYASLYRRAIEKQLNVLAAAHENILSTILPSSRRCPPRTSPVDRLSCTPELLEMILLLLPNLDLMRCGCVCTRFRDNIDSSTNLQRKLGFRPADPKTRLYFPTHALWLSEFYLSAEAIEAVQADTVPDTNPVVDTKTADDDDNSGQLRIQVMMDSFPTKLSQASKCNSMLICQPPLKSLQAYTSCCAGPRFWRHHQQQNLDRPPATTITSESGITVGDILDTTARLKKEHSLCPDASVFDHNSETGFVNAQISFETVVKVAKDDPVYVKQVQRLAEEKRKRSERLTRSREIEAYVAAKRAARDGGRPIPTLLEFEATLASTAA</sequence>
<dbReference type="AlphaFoldDB" id="A0AAN7YTP6"/>
<name>A0AAN7YTP6_9PEZI</name>
<dbReference type="Pfam" id="PF00646">
    <property type="entry name" value="F-box"/>
    <property type="match status" value="1"/>
</dbReference>
<organism evidence="2 3">
    <name type="scientific">Meristemomyces frigidus</name>
    <dbReference type="NCBI Taxonomy" id="1508187"/>
    <lineage>
        <taxon>Eukaryota</taxon>
        <taxon>Fungi</taxon>
        <taxon>Dikarya</taxon>
        <taxon>Ascomycota</taxon>
        <taxon>Pezizomycotina</taxon>
        <taxon>Dothideomycetes</taxon>
        <taxon>Dothideomycetidae</taxon>
        <taxon>Mycosphaerellales</taxon>
        <taxon>Teratosphaeriaceae</taxon>
        <taxon>Meristemomyces</taxon>
    </lineage>
</organism>
<accession>A0AAN7YTP6</accession>
<dbReference type="InterPro" id="IPR036047">
    <property type="entry name" value="F-box-like_dom_sf"/>
</dbReference>
<feature type="domain" description="F-box" evidence="1">
    <location>
        <begin position="109"/>
        <end position="148"/>
    </location>
</feature>
<comment type="caution">
    <text evidence="2">The sequence shown here is derived from an EMBL/GenBank/DDBJ whole genome shotgun (WGS) entry which is preliminary data.</text>
</comment>
<dbReference type="SUPFAM" id="SSF81383">
    <property type="entry name" value="F-box domain"/>
    <property type="match status" value="1"/>
</dbReference>